<evidence type="ECO:0000313" key="3">
    <source>
        <dbReference type="EMBL" id="WZU64984.1"/>
    </source>
</evidence>
<dbReference type="InterPro" id="IPR018712">
    <property type="entry name" value="Tle1-like_cat"/>
</dbReference>
<feature type="compositionally biased region" description="Basic and acidic residues" evidence="1">
    <location>
        <begin position="400"/>
        <end position="412"/>
    </location>
</feature>
<dbReference type="SUPFAM" id="SSF53474">
    <property type="entry name" value="alpha/beta-Hydrolases"/>
    <property type="match status" value="1"/>
</dbReference>
<dbReference type="Proteomes" id="UP001451782">
    <property type="component" value="Chromosome"/>
</dbReference>
<dbReference type="PANTHER" id="PTHR33840:SF1">
    <property type="entry name" value="TLE1 PHOSPHOLIPASE DOMAIN-CONTAINING PROTEIN"/>
    <property type="match status" value="1"/>
</dbReference>
<evidence type="ECO:0000256" key="1">
    <source>
        <dbReference type="SAM" id="MobiDB-lite"/>
    </source>
</evidence>
<dbReference type="InterPro" id="IPR029058">
    <property type="entry name" value="AB_hydrolase_fold"/>
</dbReference>
<feature type="region of interest" description="Disordered" evidence="1">
    <location>
        <begin position="400"/>
        <end position="422"/>
    </location>
</feature>
<dbReference type="AlphaFoldDB" id="A0AAN0M4G9"/>
<accession>A0AAN0M4G9</accession>
<dbReference type="PANTHER" id="PTHR33840">
    <property type="match status" value="1"/>
</dbReference>
<evidence type="ECO:0000259" key="2">
    <source>
        <dbReference type="Pfam" id="PF09994"/>
    </source>
</evidence>
<dbReference type="Pfam" id="PF09994">
    <property type="entry name" value="T6SS_Tle1-like_cat"/>
    <property type="match status" value="1"/>
</dbReference>
<feature type="domain" description="T6SS Phospholipase effector Tle1-like catalytic" evidence="2">
    <location>
        <begin position="2"/>
        <end position="290"/>
    </location>
</feature>
<proteinExistence type="predicted"/>
<protein>
    <submittedName>
        <fullName evidence="3">DUF2235 domain-containing protein</fullName>
    </submittedName>
</protein>
<reference evidence="3 4" key="1">
    <citation type="submission" date="2024-04" db="EMBL/GenBank/DDBJ databases">
        <title>Phylogenomic analyses of a clade within the roseobacter group suggest taxonomic reassignments of species of the genera Aestuariivita, Citreicella, Loktanella, Nautella, Pelagibaca, Ruegeria, Thalassobius, Thiobacimonas and Tropicibacter, and the proposal o.</title>
        <authorList>
            <person name="Jeon C.O."/>
        </authorList>
    </citation>
    <scope>NUCLEOTIDE SEQUENCE [LARGE SCALE GENOMIC DNA]</scope>
    <source>
        <strain evidence="3 4">G8-12</strain>
    </source>
</reference>
<dbReference type="KEGG" id="yag:AABB28_06865"/>
<organism evidence="3 4">
    <name type="scientific">Yoonia algicola</name>
    <dbReference type="NCBI Taxonomy" id="3137368"/>
    <lineage>
        <taxon>Bacteria</taxon>
        <taxon>Pseudomonadati</taxon>
        <taxon>Pseudomonadota</taxon>
        <taxon>Alphaproteobacteria</taxon>
        <taxon>Rhodobacterales</taxon>
        <taxon>Paracoccaceae</taxon>
        <taxon>Yoonia</taxon>
    </lineage>
</organism>
<evidence type="ECO:0000313" key="4">
    <source>
        <dbReference type="Proteomes" id="UP001451782"/>
    </source>
</evidence>
<name>A0AAN0M4G9_9RHOB</name>
<sequence length="422" mass="46712">MKRIAIFIDGTWNRPDAKHPTNVVRLSRCVFGQDAAGNTQQVIYSPGVGSGAGNNWLGKKMDRVFGGALGWGLMDMIEDVYRNLVFAYQPGDEIYIFGFSRGGFAARSLAGLIRSCGVPPRRHVGRIPEAITRYISRDRNTKPDDPSSFLFREEFAPYTATSDTEFKWRLDRGDAGSINLKIAYLGIWDTVKALGLPAFLPGAKAFNAKYEFHDADLSRSVSAARHAIAIDEHRKTFPSSPWANLDRLNRDDETRETPLYAQQWFPGNHGSVGGGGSRVGLSSVALLWVTQGAERAGLRIDWSEFDRVATRFDPINEALENKFGPSGLSGLFLNKMKVDRDGPKEVEDIAVATLDRFCADPGYRPNTLNFVKDDLEGRATTELNALRDFLVARDGAPTHEVDSTLRPRDWEAPRNAALPSDG</sequence>
<dbReference type="RefSeq" id="WP_342071337.1">
    <property type="nucleotide sequence ID" value="NZ_CP151762.1"/>
</dbReference>
<dbReference type="EMBL" id="CP151762">
    <property type="protein sequence ID" value="WZU64984.1"/>
    <property type="molecule type" value="Genomic_DNA"/>
</dbReference>
<keyword evidence="4" id="KW-1185">Reference proteome</keyword>
<gene>
    <name evidence="3" type="ORF">AABB28_06865</name>
</gene>